<feature type="domain" description="CMP/dCMP-type deaminase" evidence="1">
    <location>
        <begin position="4"/>
        <end position="119"/>
    </location>
</feature>
<dbReference type="Gene3D" id="3.40.140.10">
    <property type="entry name" value="Cytidine Deaminase, domain 2"/>
    <property type="match status" value="1"/>
</dbReference>
<dbReference type="STRING" id="460384.SAMN05216313_13448"/>
<dbReference type="CDD" id="cd01285">
    <property type="entry name" value="nucleoside_deaminase"/>
    <property type="match status" value="1"/>
</dbReference>
<dbReference type="Pfam" id="PF00383">
    <property type="entry name" value="dCMP_cyt_deam_1"/>
    <property type="match status" value="1"/>
</dbReference>
<dbReference type="PROSITE" id="PS51747">
    <property type="entry name" value="CYT_DCMP_DEAMINASES_2"/>
    <property type="match status" value="1"/>
</dbReference>
<organism evidence="2 3">
    <name type="scientific">Enterocloster lavalensis</name>
    <dbReference type="NCBI Taxonomy" id="460384"/>
    <lineage>
        <taxon>Bacteria</taxon>
        <taxon>Bacillati</taxon>
        <taxon>Bacillota</taxon>
        <taxon>Clostridia</taxon>
        <taxon>Lachnospirales</taxon>
        <taxon>Lachnospiraceae</taxon>
        <taxon>Enterocloster</taxon>
    </lineage>
</organism>
<name>A0A1I0JT25_9FIRM</name>
<gene>
    <name evidence="2" type="ORF">SAMN05216313_13448</name>
</gene>
<evidence type="ECO:0000313" key="2">
    <source>
        <dbReference type="EMBL" id="SEU13087.1"/>
    </source>
</evidence>
<reference evidence="3" key="1">
    <citation type="submission" date="2016-10" db="EMBL/GenBank/DDBJ databases">
        <authorList>
            <person name="Varghese N."/>
            <person name="Submissions S."/>
        </authorList>
    </citation>
    <scope>NUCLEOTIDE SEQUENCE [LARGE SCALE GENOMIC DNA]</scope>
    <source>
        <strain evidence="3">NLAE-zl-G277</strain>
    </source>
</reference>
<dbReference type="GeneID" id="93279956"/>
<evidence type="ECO:0000259" key="1">
    <source>
        <dbReference type="PROSITE" id="PS51747"/>
    </source>
</evidence>
<dbReference type="InterPro" id="IPR016193">
    <property type="entry name" value="Cytidine_deaminase-like"/>
</dbReference>
<dbReference type="InterPro" id="IPR002125">
    <property type="entry name" value="CMP_dCMP_dom"/>
</dbReference>
<proteinExistence type="predicted"/>
<dbReference type="EMBL" id="FOIM01000034">
    <property type="protein sequence ID" value="SEU13087.1"/>
    <property type="molecule type" value="Genomic_DNA"/>
</dbReference>
<dbReference type="Proteomes" id="UP000198508">
    <property type="component" value="Unassembled WGS sequence"/>
</dbReference>
<keyword evidence="3" id="KW-1185">Reference proteome</keyword>
<dbReference type="AlphaFoldDB" id="A0A1I0JT25"/>
<protein>
    <submittedName>
        <fullName evidence="2">Cytidine and deoxycytidylate deaminase zinc-binding region</fullName>
    </submittedName>
</protein>
<evidence type="ECO:0000313" key="3">
    <source>
        <dbReference type="Proteomes" id="UP000198508"/>
    </source>
</evidence>
<dbReference type="PANTHER" id="PTHR11079:SF202">
    <property type="entry name" value="TRNA-SPECIFIC ADENOSINE DEAMINASE"/>
    <property type="match status" value="1"/>
</dbReference>
<dbReference type="SUPFAM" id="SSF53927">
    <property type="entry name" value="Cytidine deaminase-like"/>
    <property type="match status" value="1"/>
</dbReference>
<dbReference type="GO" id="GO:0052717">
    <property type="term" value="F:tRNA-specific adenosine-34 deaminase activity"/>
    <property type="evidence" value="ECO:0007669"/>
    <property type="project" value="TreeGrafter"/>
</dbReference>
<accession>A0A1I0JT25</accession>
<dbReference type="RefSeq" id="WP_092369837.1">
    <property type="nucleotide sequence ID" value="NZ_CABJCG010000018.1"/>
</dbReference>
<dbReference type="PANTHER" id="PTHR11079">
    <property type="entry name" value="CYTOSINE DEAMINASE FAMILY MEMBER"/>
    <property type="match status" value="1"/>
</dbReference>
<sequence length="161" mass="17865">MDYTTDIRNLKRCVEISRQSRASGNTPFGALLADKEGTILLEQPNVEITEKKCTGHAETQAAERASQLYSREFLKDCTLYTTAEPCAMCAGAIYWAGIGRVVYGMTEKELLAQTGADPQNPTFDLPCREVFARGQKAIEVVGPFPELVEEIAEVHKGYWNN</sequence>
<dbReference type="GO" id="GO:0002100">
    <property type="term" value="P:tRNA wobble adenosine to inosine editing"/>
    <property type="evidence" value="ECO:0007669"/>
    <property type="project" value="TreeGrafter"/>
</dbReference>